<keyword evidence="3" id="KW-1185">Reference proteome</keyword>
<sequence length="125" mass="13688">MEEDSESDEFAALRVQGSPAPKTQGNLDLSSARICTRVFPLHIVNSAQDFSYNPAFGRRRATSSRGKKISSQGRGTPFQGRGVSSGGRGNSIQPILKRSIYIFPTNAVSVNKGRDTIREEILYLL</sequence>
<evidence type="ECO:0000313" key="3">
    <source>
        <dbReference type="Proteomes" id="UP000822688"/>
    </source>
</evidence>
<accession>A0A8T0HNL8</accession>
<dbReference type="Proteomes" id="UP000822688">
    <property type="component" value="Chromosome V"/>
</dbReference>
<name>A0A8T0HNL8_CERPU</name>
<feature type="region of interest" description="Disordered" evidence="1">
    <location>
        <begin position="1"/>
        <end position="27"/>
    </location>
</feature>
<protein>
    <submittedName>
        <fullName evidence="2">Uncharacterized protein</fullName>
    </submittedName>
</protein>
<evidence type="ECO:0000313" key="2">
    <source>
        <dbReference type="EMBL" id="KAG0572454.1"/>
    </source>
</evidence>
<organism evidence="2 3">
    <name type="scientific">Ceratodon purpureus</name>
    <name type="common">Fire moss</name>
    <name type="synonym">Dicranum purpureum</name>
    <dbReference type="NCBI Taxonomy" id="3225"/>
    <lineage>
        <taxon>Eukaryota</taxon>
        <taxon>Viridiplantae</taxon>
        <taxon>Streptophyta</taxon>
        <taxon>Embryophyta</taxon>
        <taxon>Bryophyta</taxon>
        <taxon>Bryophytina</taxon>
        <taxon>Bryopsida</taxon>
        <taxon>Dicranidae</taxon>
        <taxon>Pseudoditrichales</taxon>
        <taxon>Ditrichaceae</taxon>
        <taxon>Ceratodon</taxon>
    </lineage>
</organism>
<dbReference type="AlphaFoldDB" id="A0A8T0HNL8"/>
<reference evidence="2" key="1">
    <citation type="submission" date="2020-06" db="EMBL/GenBank/DDBJ databases">
        <title>WGS assembly of Ceratodon purpureus strain R40.</title>
        <authorList>
            <person name="Carey S.B."/>
            <person name="Jenkins J."/>
            <person name="Shu S."/>
            <person name="Lovell J.T."/>
            <person name="Sreedasyam A."/>
            <person name="Maumus F."/>
            <person name="Tiley G.P."/>
            <person name="Fernandez-Pozo N."/>
            <person name="Barry K."/>
            <person name="Chen C."/>
            <person name="Wang M."/>
            <person name="Lipzen A."/>
            <person name="Daum C."/>
            <person name="Saski C.A."/>
            <person name="Payton A.C."/>
            <person name="Mcbreen J.C."/>
            <person name="Conrad R.E."/>
            <person name="Kollar L.M."/>
            <person name="Olsson S."/>
            <person name="Huttunen S."/>
            <person name="Landis J.B."/>
            <person name="Wickett N.J."/>
            <person name="Johnson M.G."/>
            <person name="Rensing S.A."/>
            <person name="Grimwood J."/>
            <person name="Schmutz J."/>
            <person name="Mcdaniel S.F."/>
        </authorList>
    </citation>
    <scope>NUCLEOTIDE SEQUENCE</scope>
    <source>
        <strain evidence="2">R40</strain>
    </source>
</reference>
<feature type="compositionally biased region" description="Basic residues" evidence="1">
    <location>
        <begin position="57"/>
        <end position="68"/>
    </location>
</feature>
<gene>
    <name evidence="2" type="ORF">KC19_VG096600</name>
</gene>
<dbReference type="EMBL" id="CM026426">
    <property type="protein sequence ID" value="KAG0572454.1"/>
    <property type="molecule type" value="Genomic_DNA"/>
</dbReference>
<feature type="region of interest" description="Disordered" evidence="1">
    <location>
        <begin position="57"/>
        <end position="90"/>
    </location>
</feature>
<comment type="caution">
    <text evidence="2">The sequence shown here is derived from an EMBL/GenBank/DDBJ whole genome shotgun (WGS) entry which is preliminary data.</text>
</comment>
<evidence type="ECO:0000256" key="1">
    <source>
        <dbReference type="SAM" id="MobiDB-lite"/>
    </source>
</evidence>
<proteinExistence type="predicted"/>